<sequence length="341" mass="38334">MSDKKIHEVELLAKLIKTIGDEHGISQVLDLGSGQGYLSRVLAYKHGMRVLAVDMSDIQTKGAERFDQRALKALSLSPSSTTQESNLKHVTEMVTPENVGDVLSKWGGEGDNDDGRWIVCGLHTCGDLSTSIFRLFANSDQIKWMVNVGCCYHFLSEEGPQPGFPMGDWLKGKGYQLGNSARVLACQSPSKWTDPVIGQQSFNQYFYRAVLLHTIVDKGLSQKAPAIGMVKRKKTYLQYYQTAMKRLDYEADAISETEAESYYQMYKEQNVDKQIIVLWTLRVLLAPVLESLILVDRWLYLKSLSDSENKSSVDANDSDVKMWPLFDPIASPRNMCIIVSK</sequence>
<comment type="caution">
    <text evidence="2">The sequence shown here is derived from an EMBL/GenBank/DDBJ whole genome shotgun (WGS) entry which is preliminary data.</text>
</comment>
<dbReference type="Proteomes" id="UP000193560">
    <property type="component" value="Unassembled WGS sequence"/>
</dbReference>
<keyword evidence="2" id="KW-0808">Transferase</keyword>
<dbReference type="SUPFAM" id="SSF53335">
    <property type="entry name" value="S-adenosyl-L-methionine-dependent methyltransferases"/>
    <property type="match status" value="1"/>
</dbReference>
<proteinExistence type="predicted"/>
<accession>A0A1X2HK89</accession>
<gene>
    <name evidence="2" type="ORF">BCR42DRAFT_463623</name>
</gene>
<dbReference type="PANTHER" id="PTHR12496">
    <property type="entry name" value="CGI-41 METHYLTRANSFERASE"/>
    <property type="match status" value="1"/>
</dbReference>
<dbReference type="Gene3D" id="3.40.50.150">
    <property type="entry name" value="Vaccinia Virus protein VP39"/>
    <property type="match status" value="1"/>
</dbReference>
<dbReference type="STRING" id="90262.A0A1X2HK89"/>
<protein>
    <submittedName>
        <fullName evidence="2">Methyltransferase domain-domain-containing protein</fullName>
    </submittedName>
</protein>
<dbReference type="InterPro" id="IPR029063">
    <property type="entry name" value="SAM-dependent_MTases_sf"/>
</dbReference>
<dbReference type="OrthoDB" id="10258156at2759"/>
<keyword evidence="3" id="KW-1185">Reference proteome</keyword>
<dbReference type="EMBL" id="MCGE01000061">
    <property type="protein sequence ID" value="ORY99564.1"/>
    <property type="molecule type" value="Genomic_DNA"/>
</dbReference>
<dbReference type="InterPro" id="IPR052220">
    <property type="entry name" value="METTL25"/>
</dbReference>
<dbReference type="InterPro" id="IPR025714">
    <property type="entry name" value="Methyltranfer_dom"/>
</dbReference>
<dbReference type="GO" id="GO:0032259">
    <property type="term" value="P:methylation"/>
    <property type="evidence" value="ECO:0007669"/>
    <property type="project" value="UniProtKB-KW"/>
</dbReference>
<organism evidence="2 3">
    <name type="scientific">Absidia repens</name>
    <dbReference type="NCBI Taxonomy" id="90262"/>
    <lineage>
        <taxon>Eukaryota</taxon>
        <taxon>Fungi</taxon>
        <taxon>Fungi incertae sedis</taxon>
        <taxon>Mucoromycota</taxon>
        <taxon>Mucoromycotina</taxon>
        <taxon>Mucoromycetes</taxon>
        <taxon>Mucorales</taxon>
        <taxon>Cunninghamellaceae</taxon>
        <taxon>Absidia</taxon>
    </lineage>
</organism>
<evidence type="ECO:0000259" key="1">
    <source>
        <dbReference type="Pfam" id="PF13679"/>
    </source>
</evidence>
<feature type="domain" description="Methyltransferase" evidence="1">
    <location>
        <begin position="4"/>
        <end position="157"/>
    </location>
</feature>
<dbReference type="AlphaFoldDB" id="A0A1X2HK89"/>
<reference evidence="2 3" key="1">
    <citation type="submission" date="2016-07" db="EMBL/GenBank/DDBJ databases">
        <title>Pervasive Adenine N6-methylation of Active Genes in Fungi.</title>
        <authorList>
            <consortium name="DOE Joint Genome Institute"/>
            <person name="Mondo S.J."/>
            <person name="Dannebaum R.O."/>
            <person name="Kuo R.C."/>
            <person name="Labutti K."/>
            <person name="Haridas S."/>
            <person name="Kuo A."/>
            <person name="Salamov A."/>
            <person name="Ahrendt S.R."/>
            <person name="Lipzen A."/>
            <person name="Sullivan W."/>
            <person name="Andreopoulos W.B."/>
            <person name="Clum A."/>
            <person name="Lindquist E."/>
            <person name="Daum C."/>
            <person name="Ramamoorthy G.K."/>
            <person name="Gryganskyi A."/>
            <person name="Culley D."/>
            <person name="Magnuson J.K."/>
            <person name="James T.Y."/>
            <person name="O'Malley M.A."/>
            <person name="Stajich J.E."/>
            <person name="Spatafora J.W."/>
            <person name="Visel A."/>
            <person name="Grigoriev I.V."/>
        </authorList>
    </citation>
    <scope>NUCLEOTIDE SEQUENCE [LARGE SCALE GENOMIC DNA]</scope>
    <source>
        <strain evidence="2 3">NRRL 1336</strain>
    </source>
</reference>
<dbReference type="CDD" id="cd02440">
    <property type="entry name" value="AdoMet_MTases"/>
    <property type="match status" value="1"/>
</dbReference>
<name>A0A1X2HK89_9FUNG</name>
<evidence type="ECO:0000313" key="3">
    <source>
        <dbReference type="Proteomes" id="UP000193560"/>
    </source>
</evidence>
<dbReference type="PANTHER" id="PTHR12496:SF0">
    <property type="entry name" value="METHYLTRANSFERASE DOMAIN-CONTAINING PROTEIN"/>
    <property type="match status" value="1"/>
</dbReference>
<evidence type="ECO:0000313" key="2">
    <source>
        <dbReference type="EMBL" id="ORY99564.1"/>
    </source>
</evidence>
<keyword evidence="2" id="KW-0489">Methyltransferase</keyword>
<dbReference type="Pfam" id="PF13679">
    <property type="entry name" value="Methyltransf_32"/>
    <property type="match status" value="1"/>
</dbReference>
<dbReference type="GO" id="GO:0008168">
    <property type="term" value="F:methyltransferase activity"/>
    <property type="evidence" value="ECO:0007669"/>
    <property type="project" value="UniProtKB-KW"/>
</dbReference>